<proteinExistence type="predicted"/>
<keyword evidence="4" id="KW-1185">Reference proteome</keyword>
<evidence type="ECO:0000256" key="1">
    <source>
        <dbReference type="ARBA" id="ARBA00022679"/>
    </source>
</evidence>
<dbReference type="RefSeq" id="WP_157338256.1">
    <property type="nucleotide sequence ID" value="NZ_RHLK01000016.1"/>
</dbReference>
<dbReference type="InterPro" id="IPR000182">
    <property type="entry name" value="GNAT_dom"/>
</dbReference>
<evidence type="ECO:0000259" key="2">
    <source>
        <dbReference type="PROSITE" id="PS51186"/>
    </source>
</evidence>
<sequence length="154" mass="17977">MTLVFRQYQQADQEAVRKLHTEGLKQFSAVMEDVNLDQDIETIEETYVKKNGNFVVGLLDHQIVCMGAFRYFTNETAEIKRIRVDEKHQSSGLGKRTLTILEELARSQGYSKLILDTSSKQLPAQKLFEQNGYKETHRKQFKELEIIFYQKNLV</sequence>
<organism evidence="3 4">
    <name type="scientific">Paenibacillus lutrae</name>
    <dbReference type="NCBI Taxonomy" id="2078573"/>
    <lineage>
        <taxon>Bacteria</taxon>
        <taxon>Bacillati</taxon>
        <taxon>Bacillota</taxon>
        <taxon>Bacilli</taxon>
        <taxon>Bacillales</taxon>
        <taxon>Paenibacillaceae</taxon>
        <taxon>Paenibacillus</taxon>
    </lineage>
</organism>
<dbReference type="EMBL" id="RHLK01000016">
    <property type="protein sequence ID" value="MVP01826.1"/>
    <property type="molecule type" value="Genomic_DNA"/>
</dbReference>
<dbReference type="OrthoDB" id="9796381at2"/>
<dbReference type="Pfam" id="PF00583">
    <property type="entry name" value="Acetyltransf_1"/>
    <property type="match status" value="1"/>
</dbReference>
<reference evidence="3 4" key="1">
    <citation type="journal article" date="2019" name="Microorganisms">
        <title>Paenibacillus lutrae sp. nov., A Chitinolytic Species Isolated from A River Otter in Castril Natural Park, Granada, Spain.</title>
        <authorList>
            <person name="Rodriguez M."/>
            <person name="Reina J.C."/>
            <person name="Bejar V."/>
            <person name="Llamas I."/>
        </authorList>
    </citation>
    <scope>NUCLEOTIDE SEQUENCE [LARGE SCALE GENOMIC DNA]</scope>
    <source>
        <strain evidence="3 4">N10</strain>
    </source>
</reference>
<feature type="domain" description="N-acetyltransferase" evidence="2">
    <location>
        <begin position="3"/>
        <end position="154"/>
    </location>
</feature>
<comment type="caution">
    <text evidence="3">The sequence shown here is derived from an EMBL/GenBank/DDBJ whole genome shotgun (WGS) entry which is preliminary data.</text>
</comment>
<dbReference type="CDD" id="cd04301">
    <property type="entry name" value="NAT_SF"/>
    <property type="match status" value="1"/>
</dbReference>
<dbReference type="InterPro" id="IPR016181">
    <property type="entry name" value="Acyl_CoA_acyltransferase"/>
</dbReference>
<accession>A0A7X3FLC4</accession>
<dbReference type="PANTHER" id="PTHR13947:SF37">
    <property type="entry name" value="LD18367P"/>
    <property type="match status" value="1"/>
</dbReference>
<dbReference type="AlphaFoldDB" id="A0A7X3FLC4"/>
<protein>
    <submittedName>
        <fullName evidence="3">GNAT family N-acetyltransferase</fullName>
    </submittedName>
</protein>
<dbReference type="Gene3D" id="3.40.630.30">
    <property type="match status" value="1"/>
</dbReference>
<dbReference type="PROSITE" id="PS51186">
    <property type="entry name" value="GNAT"/>
    <property type="match status" value="1"/>
</dbReference>
<keyword evidence="1 3" id="KW-0808">Transferase</keyword>
<dbReference type="Proteomes" id="UP000490800">
    <property type="component" value="Unassembled WGS sequence"/>
</dbReference>
<dbReference type="SUPFAM" id="SSF55729">
    <property type="entry name" value="Acyl-CoA N-acyltransferases (Nat)"/>
    <property type="match status" value="1"/>
</dbReference>
<dbReference type="PANTHER" id="PTHR13947">
    <property type="entry name" value="GNAT FAMILY N-ACETYLTRANSFERASE"/>
    <property type="match status" value="1"/>
</dbReference>
<gene>
    <name evidence="3" type="ORF">EDM21_20315</name>
</gene>
<dbReference type="GO" id="GO:0008080">
    <property type="term" value="F:N-acetyltransferase activity"/>
    <property type="evidence" value="ECO:0007669"/>
    <property type="project" value="InterPro"/>
</dbReference>
<name>A0A7X3FLC4_9BACL</name>
<evidence type="ECO:0000313" key="3">
    <source>
        <dbReference type="EMBL" id="MVP01826.1"/>
    </source>
</evidence>
<dbReference type="InterPro" id="IPR050769">
    <property type="entry name" value="NAT_camello-type"/>
</dbReference>
<evidence type="ECO:0000313" key="4">
    <source>
        <dbReference type="Proteomes" id="UP000490800"/>
    </source>
</evidence>